<dbReference type="InterPro" id="IPR014001">
    <property type="entry name" value="Helicase_ATP-bd"/>
</dbReference>
<dbReference type="Pfam" id="PF00271">
    <property type="entry name" value="Helicase_C"/>
    <property type="match status" value="1"/>
</dbReference>
<dbReference type="GO" id="GO:0009378">
    <property type="term" value="F:four-way junction helicase activity"/>
    <property type="evidence" value="ECO:0007669"/>
    <property type="project" value="TreeGrafter"/>
</dbReference>
<comment type="caution">
    <text evidence="15">The sequence shown here is derived from an EMBL/GenBank/DDBJ whole genome shotgun (WGS) entry which is preliminary data.</text>
</comment>
<gene>
    <name evidence="15" type="ORF">BJ984_002899</name>
</gene>
<evidence type="ECO:0000256" key="5">
    <source>
        <dbReference type="ARBA" id="ARBA00022806"/>
    </source>
</evidence>
<comment type="similarity">
    <text evidence="1">Belongs to the helicase family. RecQ subfamily.</text>
</comment>
<accession>A0A852SSE6</accession>
<dbReference type="GO" id="GO:0043138">
    <property type="term" value="F:3'-5' DNA helicase activity"/>
    <property type="evidence" value="ECO:0007669"/>
    <property type="project" value="UniProtKB-EC"/>
</dbReference>
<evidence type="ECO:0000256" key="11">
    <source>
        <dbReference type="ARBA" id="ARBA00044535"/>
    </source>
</evidence>
<feature type="domain" description="Helicase ATP-binding" evidence="13">
    <location>
        <begin position="27"/>
        <end position="198"/>
    </location>
</feature>
<dbReference type="GO" id="GO:0005524">
    <property type="term" value="F:ATP binding"/>
    <property type="evidence" value="ECO:0007669"/>
    <property type="project" value="UniProtKB-KW"/>
</dbReference>
<dbReference type="EC" id="5.6.2.4" evidence="10"/>
<dbReference type="Gene3D" id="3.40.50.300">
    <property type="entry name" value="P-loop containing nucleotide triphosphate hydrolases"/>
    <property type="match status" value="2"/>
</dbReference>
<evidence type="ECO:0000256" key="6">
    <source>
        <dbReference type="ARBA" id="ARBA00022840"/>
    </source>
</evidence>
<evidence type="ECO:0000256" key="10">
    <source>
        <dbReference type="ARBA" id="ARBA00034808"/>
    </source>
</evidence>
<dbReference type="Pfam" id="PF16124">
    <property type="entry name" value="RecQ_Zn_bind"/>
    <property type="match status" value="1"/>
</dbReference>
<keyword evidence="3" id="KW-0547">Nucleotide-binding</keyword>
<dbReference type="GO" id="GO:0003677">
    <property type="term" value="F:DNA binding"/>
    <property type="evidence" value="ECO:0007669"/>
    <property type="project" value="UniProtKB-KW"/>
</dbReference>
<evidence type="ECO:0000256" key="9">
    <source>
        <dbReference type="ARBA" id="ARBA00034617"/>
    </source>
</evidence>
<dbReference type="PROSITE" id="PS51194">
    <property type="entry name" value="HELICASE_CTER"/>
    <property type="match status" value="1"/>
</dbReference>
<dbReference type="GO" id="GO:0046872">
    <property type="term" value="F:metal ion binding"/>
    <property type="evidence" value="ECO:0007669"/>
    <property type="project" value="UniProtKB-KW"/>
</dbReference>
<dbReference type="Gene3D" id="1.10.10.10">
    <property type="entry name" value="Winged helix-like DNA-binding domain superfamily/Winged helix DNA-binding domain"/>
    <property type="match status" value="1"/>
</dbReference>
<dbReference type="GO" id="GO:0005737">
    <property type="term" value="C:cytoplasm"/>
    <property type="evidence" value="ECO:0007669"/>
    <property type="project" value="TreeGrafter"/>
</dbReference>
<comment type="catalytic activity">
    <reaction evidence="9">
        <text>Couples ATP hydrolysis with the unwinding of duplex DNA by translocating in the 3'-5' direction.</text>
        <dbReference type="EC" id="5.6.2.4"/>
    </reaction>
</comment>
<evidence type="ECO:0000313" key="16">
    <source>
        <dbReference type="Proteomes" id="UP000549913"/>
    </source>
</evidence>
<keyword evidence="8" id="KW-0413">Isomerase</keyword>
<dbReference type="SMART" id="SM00487">
    <property type="entry name" value="DEXDc"/>
    <property type="match status" value="1"/>
</dbReference>
<proteinExistence type="inferred from homology"/>
<evidence type="ECO:0000259" key="14">
    <source>
        <dbReference type="PROSITE" id="PS51194"/>
    </source>
</evidence>
<keyword evidence="2" id="KW-0479">Metal-binding</keyword>
<dbReference type="GO" id="GO:0006281">
    <property type="term" value="P:DNA repair"/>
    <property type="evidence" value="ECO:0007669"/>
    <property type="project" value="TreeGrafter"/>
</dbReference>
<keyword evidence="7" id="KW-0238">DNA-binding</keyword>
<dbReference type="GO" id="GO:0006310">
    <property type="term" value="P:DNA recombination"/>
    <property type="evidence" value="ECO:0007669"/>
    <property type="project" value="InterPro"/>
</dbReference>
<evidence type="ECO:0000256" key="3">
    <source>
        <dbReference type="ARBA" id="ARBA00022741"/>
    </source>
</evidence>
<dbReference type="SMART" id="SM00490">
    <property type="entry name" value="HELICc"/>
    <property type="match status" value="1"/>
</dbReference>
<dbReference type="InterPro" id="IPR027417">
    <property type="entry name" value="P-loop_NTPase"/>
</dbReference>
<protein>
    <recommendedName>
        <fullName evidence="11">ATP-dependent DNA helicase RecQ</fullName>
        <ecNumber evidence="10">5.6.2.4</ecNumber>
    </recommendedName>
    <alternativeName>
        <fullName evidence="12">DNA 3'-5' helicase RecQ</fullName>
    </alternativeName>
</protein>
<dbReference type="AlphaFoldDB" id="A0A852SSE6"/>
<evidence type="ECO:0000256" key="4">
    <source>
        <dbReference type="ARBA" id="ARBA00022801"/>
    </source>
</evidence>
<evidence type="ECO:0000256" key="8">
    <source>
        <dbReference type="ARBA" id="ARBA00023235"/>
    </source>
</evidence>
<dbReference type="RefSeq" id="WP_179548625.1">
    <property type="nucleotide sequence ID" value="NZ_BSEW01000002.1"/>
</dbReference>
<dbReference type="Proteomes" id="UP000549913">
    <property type="component" value="Unassembled WGS sequence"/>
</dbReference>
<reference evidence="15 16" key="1">
    <citation type="submission" date="2020-07" db="EMBL/GenBank/DDBJ databases">
        <title>Sequencing the genomes of 1000 actinobacteria strains.</title>
        <authorList>
            <person name="Klenk H.-P."/>
        </authorList>
    </citation>
    <scope>NUCLEOTIDE SEQUENCE [LARGE SCALE GENOMIC DNA]</scope>
    <source>
        <strain evidence="15 16">DSM 26474</strain>
    </source>
</reference>
<keyword evidence="6" id="KW-0067">ATP-binding</keyword>
<dbReference type="GO" id="GO:0030894">
    <property type="term" value="C:replisome"/>
    <property type="evidence" value="ECO:0007669"/>
    <property type="project" value="TreeGrafter"/>
</dbReference>
<dbReference type="EMBL" id="JACCBM010000001">
    <property type="protein sequence ID" value="NYD71741.1"/>
    <property type="molecule type" value="Genomic_DNA"/>
</dbReference>
<name>A0A852SSE6_9MICO</name>
<evidence type="ECO:0000259" key="13">
    <source>
        <dbReference type="PROSITE" id="PS51192"/>
    </source>
</evidence>
<dbReference type="InterPro" id="IPR011545">
    <property type="entry name" value="DEAD/DEAH_box_helicase_dom"/>
</dbReference>
<dbReference type="NCBIfam" id="TIGR00614">
    <property type="entry name" value="recQ_fam"/>
    <property type="match status" value="1"/>
</dbReference>
<keyword evidence="5 15" id="KW-0347">Helicase</keyword>
<sequence>MTTTPDLSLLAARLGYDTLREGQEAAVQTVLAGRDLLAVMPTGHGKSAIHQLAALALGGLTVVVTPLIALQWDQVRHVDEDGGPLRAAAVNSAQSAAENDAAWELAEHGTGARTLHLAPEQLANDETVDRLRAVGVVQFVVDEAHCVSAWGHDFRPDYLRLGEIADRLGHPPIVALTATGSAPVREDVLEKLHLRDPRVLVSGFDRPNLHLAVVRHESPDEKRRAVLEQLASLEVPGLLYVATRRATEEYAEALRERGRRAAAFHGGLPARVKEEVYAAFHAGEHEIVVATSAFGMGIDKADIRFVVHADVPDSVDSYYQEIGRAGRDGEPAETTLHYRPEDLGLRSFFASSSPDESRLRSIVSALASADRALTRAALAKASGVPARSVTQQVNLLAEAGAVIDRRAGLRLVRGIDAKKAVRGAVEAHERRTRIEHSRIDMMRGYAETLGCRRRFLLDYFGDTSPVDGATPVDDAETFCGHCDLCEARAAVPDARPDASGTALADTAEGPGDFAVEQRIRHRSLGEGTVVSVDPDRITVFFDGEGYTVLSRSVIAEQHLIA</sequence>
<evidence type="ECO:0000256" key="7">
    <source>
        <dbReference type="ARBA" id="ARBA00023125"/>
    </source>
</evidence>
<dbReference type="InterPro" id="IPR032284">
    <property type="entry name" value="RecQ_Zn-bd"/>
</dbReference>
<keyword evidence="4 15" id="KW-0378">Hydrolase</keyword>
<organism evidence="15 16">
    <name type="scientific">Herbiconiux flava</name>
    <dbReference type="NCBI Taxonomy" id="881268"/>
    <lineage>
        <taxon>Bacteria</taxon>
        <taxon>Bacillati</taxon>
        <taxon>Actinomycetota</taxon>
        <taxon>Actinomycetes</taxon>
        <taxon>Micrococcales</taxon>
        <taxon>Microbacteriaceae</taxon>
        <taxon>Herbiconiux</taxon>
    </lineage>
</organism>
<evidence type="ECO:0000256" key="2">
    <source>
        <dbReference type="ARBA" id="ARBA00022723"/>
    </source>
</evidence>
<dbReference type="GO" id="GO:0016787">
    <property type="term" value="F:hydrolase activity"/>
    <property type="evidence" value="ECO:0007669"/>
    <property type="project" value="UniProtKB-KW"/>
</dbReference>
<dbReference type="CDD" id="cd17920">
    <property type="entry name" value="DEXHc_RecQ"/>
    <property type="match status" value="1"/>
</dbReference>
<dbReference type="InterPro" id="IPR004589">
    <property type="entry name" value="DNA_helicase_ATP-dep_RecQ"/>
</dbReference>
<dbReference type="SUPFAM" id="SSF52540">
    <property type="entry name" value="P-loop containing nucleoside triphosphate hydrolases"/>
    <property type="match status" value="1"/>
</dbReference>
<dbReference type="Pfam" id="PF00270">
    <property type="entry name" value="DEAD"/>
    <property type="match status" value="1"/>
</dbReference>
<evidence type="ECO:0000256" key="12">
    <source>
        <dbReference type="ARBA" id="ARBA00044550"/>
    </source>
</evidence>
<feature type="domain" description="Helicase C-terminal" evidence="14">
    <location>
        <begin position="226"/>
        <end position="370"/>
    </location>
</feature>
<dbReference type="InterPro" id="IPR036388">
    <property type="entry name" value="WH-like_DNA-bd_sf"/>
</dbReference>
<evidence type="ECO:0000313" key="15">
    <source>
        <dbReference type="EMBL" id="NYD71741.1"/>
    </source>
</evidence>
<dbReference type="PROSITE" id="PS51192">
    <property type="entry name" value="HELICASE_ATP_BIND_1"/>
    <property type="match status" value="1"/>
</dbReference>
<dbReference type="GO" id="GO:0043590">
    <property type="term" value="C:bacterial nucleoid"/>
    <property type="evidence" value="ECO:0007669"/>
    <property type="project" value="TreeGrafter"/>
</dbReference>
<keyword evidence="16" id="KW-1185">Reference proteome</keyword>
<dbReference type="PANTHER" id="PTHR13710">
    <property type="entry name" value="DNA HELICASE RECQ FAMILY MEMBER"/>
    <property type="match status" value="1"/>
</dbReference>
<evidence type="ECO:0000256" key="1">
    <source>
        <dbReference type="ARBA" id="ARBA00005446"/>
    </source>
</evidence>
<dbReference type="PANTHER" id="PTHR13710:SF105">
    <property type="entry name" value="ATP-DEPENDENT DNA HELICASE Q1"/>
    <property type="match status" value="1"/>
</dbReference>
<dbReference type="InterPro" id="IPR001650">
    <property type="entry name" value="Helicase_C-like"/>
</dbReference>